<sequence>MGKTLAEKILSLKAGADAKSGDIVIANVDLVFLQDTTGPLVVKQFKESGLAAIAEPEKAAIFLDHAA</sequence>
<dbReference type="InterPro" id="IPR015931">
    <property type="entry name" value="Acnase/IPM_dHydase_lsu_aba_1/3"/>
</dbReference>
<dbReference type="AlphaFoldDB" id="X1LCT2"/>
<accession>X1LCT2</accession>
<name>X1LCT2_9ZZZZ</name>
<evidence type="ECO:0008006" key="3">
    <source>
        <dbReference type="Google" id="ProtNLM"/>
    </source>
</evidence>
<dbReference type="Gene3D" id="3.30.499.10">
    <property type="entry name" value="Aconitase, domain 3"/>
    <property type="match status" value="1"/>
</dbReference>
<reference evidence="2" key="1">
    <citation type="journal article" date="2014" name="Front. Microbiol.">
        <title>High frequency of phylogenetically diverse reductive dehalogenase-homologous genes in deep subseafloor sedimentary metagenomes.</title>
        <authorList>
            <person name="Kawai M."/>
            <person name="Futagami T."/>
            <person name="Toyoda A."/>
            <person name="Takaki Y."/>
            <person name="Nishi S."/>
            <person name="Hori S."/>
            <person name="Arai W."/>
            <person name="Tsubouchi T."/>
            <person name="Morono Y."/>
            <person name="Uchiyama I."/>
            <person name="Ito T."/>
            <person name="Fujiyama A."/>
            <person name="Inagaki F."/>
            <person name="Takami H."/>
        </authorList>
    </citation>
    <scope>NUCLEOTIDE SEQUENCE</scope>
    <source>
        <strain evidence="2">Expedition CK06-06</strain>
    </source>
</reference>
<evidence type="ECO:0000313" key="2">
    <source>
        <dbReference type="EMBL" id="GAI17082.1"/>
    </source>
</evidence>
<comment type="caution">
    <text evidence="2">The sequence shown here is derived from an EMBL/GenBank/DDBJ whole genome shotgun (WGS) entry which is preliminary data.</text>
</comment>
<proteinExistence type="predicted"/>
<protein>
    <recommendedName>
        <fullName evidence="3">Aconitase/3-isopropylmalate dehydratase large subunit alpha/beta/alpha domain-containing protein</fullName>
    </recommendedName>
</protein>
<organism evidence="2">
    <name type="scientific">marine sediment metagenome</name>
    <dbReference type="NCBI Taxonomy" id="412755"/>
    <lineage>
        <taxon>unclassified sequences</taxon>
        <taxon>metagenomes</taxon>
        <taxon>ecological metagenomes</taxon>
    </lineage>
</organism>
<keyword evidence="1" id="KW-0408">Iron</keyword>
<dbReference type="EMBL" id="BARV01004292">
    <property type="protein sequence ID" value="GAI17082.1"/>
    <property type="molecule type" value="Genomic_DNA"/>
</dbReference>
<feature type="non-terminal residue" evidence="2">
    <location>
        <position position="67"/>
    </location>
</feature>
<gene>
    <name evidence="2" type="ORF">S06H3_09637</name>
</gene>
<evidence type="ECO:0000256" key="1">
    <source>
        <dbReference type="ARBA" id="ARBA00023004"/>
    </source>
</evidence>
<dbReference type="InterPro" id="IPR036008">
    <property type="entry name" value="Aconitase_4Fe-4S_dom"/>
</dbReference>
<dbReference type="SUPFAM" id="SSF53732">
    <property type="entry name" value="Aconitase iron-sulfur domain"/>
    <property type="match status" value="1"/>
</dbReference>